<dbReference type="SUPFAM" id="SSF81383">
    <property type="entry name" value="F-box domain"/>
    <property type="match status" value="1"/>
</dbReference>
<dbReference type="CDD" id="cd22157">
    <property type="entry name" value="F-box_AtFBW1-like"/>
    <property type="match status" value="1"/>
</dbReference>
<feature type="compositionally biased region" description="Polar residues" evidence="1">
    <location>
        <begin position="495"/>
        <end position="505"/>
    </location>
</feature>
<name>A0AA88W2G6_9ASTE</name>
<dbReference type="SMART" id="SM00256">
    <property type="entry name" value="FBOX"/>
    <property type="match status" value="1"/>
</dbReference>
<protein>
    <recommendedName>
        <fullName evidence="2">F-box domain-containing protein</fullName>
    </recommendedName>
</protein>
<dbReference type="InterPro" id="IPR036047">
    <property type="entry name" value="F-box-like_dom_sf"/>
</dbReference>
<comment type="caution">
    <text evidence="3">The sequence shown here is derived from an EMBL/GenBank/DDBJ whole genome shotgun (WGS) entry which is preliminary data.</text>
</comment>
<gene>
    <name evidence="3" type="ORF">RJ639_003568</name>
</gene>
<dbReference type="InterPro" id="IPR001810">
    <property type="entry name" value="F-box_dom"/>
</dbReference>
<dbReference type="NCBIfam" id="TIGR01640">
    <property type="entry name" value="F_box_assoc_1"/>
    <property type="match status" value="1"/>
</dbReference>
<feature type="region of interest" description="Disordered" evidence="1">
    <location>
        <begin position="453"/>
        <end position="474"/>
    </location>
</feature>
<dbReference type="Gene3D" id="1.20.1280.50">
    <property type="match status" value="1"/>
</dbReference>
<dbReference type="InterPro" id="IPR056592">
    <property type="entry name" value="Beta-prop_At3g26010-like"/>
</dbReference>
<dbReference type="Pfam" id="PF24750">
    <property type="entry name" value="b-prop_At3g26010-like"/>
    <property type="match status" value="1"/>
</dbReference>
<feature type="domain" description="F-box" evidence="2">
    <location>
        <begin position="37"/>
        <end position="83"/>
    </location>
</feature>
<dbReference type="InterPro" id="IPR017451">
    <property type="entry name" value="F-box-assoc_interact_dom"/>
</dbReference>
<evidence type="ECO:0000256" key="1">
    <source>
        <dbReference type="SAM" id="MobiDB-lite"/>
    </source>
</evidence>
<reference evidence="3" key="1">
    <citation type="submission" date="2022-12" db="EMBL/GenBank/DDBJ databases">
        <title>Draft genome assemblies for two species of Escallonia (Escalloniales).</title>
        <authorList>
            <person name="Chanderbali A."/>
            <person name="Dervinis C."/>
            <person name="Anghel I."/>
            <person name="Soltis D."/>
            <person name="Soltis P."/>
            <person name="Zapata F."/>
        </authorList>
    </citation>
    <scope>NUCLEOTIDE SEQUENCE</scope>
    <source>
        <strain evidence="3">UCBG64.0493</strain>
        <tissue evidence="3">Leaf</tissue>
    </source>
</reference>
<feature type="region of interest" description="Disordered" evidence="1">
    <location>
        <begin position="488"/>
        <end position="515"/>
    </location>
</feature>
<dbReference type="Proteomes" id="UP001188597">
    <property type="component" value="Unassembled WGS sequence"/>
</dbReference>
<dbReference type="InterPro" id="IPR055290">
    <property type="entry name" value="At3g26010-like"/>
</dbReference>
<dbReference type="InterPro" id="IPR013187">
    <property type="entry name" value="F-box-assoc_dom_typ3"/>
</dbReference>
<evidence type="ECO:0000313" key="3">
    <source>
        <dbReference type="EMBL" id="KAK3018483.1"/>
    </source>
</evidence>
<dbReference type="Pfam" id="PF08268">
    <property type="entry name" value="FBA_3"/>
    <property type="match status" value="1"/>
</dbReference>
<proteinExistence type="predicted"/>
<organism evidence="3 4">
    <name type="scientific">Escallonia herrerae</name>
    <dbReference type="NCBI Taxonomy" id="1293975"/>
    <lineage>
        <taxon>Eukaryota</taxon>
        <taxon>Viridiplantae</taxon>
        <taxon>Streptophyta</taxon>
        <taxon>Embryophyta</taxon>
        <taxon>Tracheophyta</taxon>
        <taxon>Spermatophyta</taxon>
        <taxon>Magnoliopsida</taxon>
        <taxon>eudicotyledons</taxon>
        <taxon>Gunneridae</taxon>
        <taxon>Pentapetalae</taxon>
        <taxon>asterids</taxon>
        <taxon>campanulids</taxon>
        <taxon>Escalloniales</taxon>
        <taxon>Escalloniaceae</taxon>
        <taxon>Escallonia</taxon>
    </lineage>
</organism>
<dbReference type="Pfam" id="PF00646">
    <property type="entry name" value="F-box"/>
    <property type="match status" value="1"/>
</dbReference>
<evidence type="ECO:0000313" key="4">
    <source>
        <dbReference type="Proteomes" id="UP001188597"/>
    </source>
</evidence>
<accession>A0AA88W2G6</accession>
<dbReference type="AlphaFoldDB" id="A0AA88W2G6"/>
<keyword evidence="4" id="KW-1185">Reference proteome</keyword>
<evidence type="ECO:0000259" key="2">
    <source>
        <dbReference type="PROSITE" id="PS50181"/>
    </source>
</evidence>
<sequence length="856" mass="95870">MWPSRFFLEVPIDLVTLTSQEQAREGKMSMLDDGDDTIVTHHIPDCLVIEILHRLPPKSVFKFKCVCKEWKTLISEPSFMQSYLSVSSRWTLLSRFDHFCSRHAWGYDLAGEYATAHYVTPQSNFPPGFPFPPNFPGENLCIASSGDLLLCSGPPNGYNVLNPFTKQWIAVPSRPGCYGSVDKGFISRVVNGVAQYKIVVIEKCTYADPYANTSYGGENVLQLAIFSSEIGKWRNSAVAVPGKFMLEWYFQKSAIPFNGAIHWVQHASGIIIAYGAYKNTGQCHVIDMSICSENSRLSGLNSVLDVWQGRMRYFEVADIIVRPRDVKSWSVWVLNDYDRGEWCLQHRGYDSEICSLDAWPHARVRNPTRLLIPIAFHPLDVNLVYFWDELGCILQYNVSTGLFEHNRYRIPNVGALHWRVVFTILLPSCSTPIAQPCWETSAGESMMTDREVEKWPDQSASYKPVPEKAMHEQQQKLVMDKPIDDQIKGEKLETSGESTHTVTTNGEEKGDKAEKKVEQKSKILVSFSNENGTKHNFGWTSLEGGKAVHLVSLPGCNKGKGNPCLCYSSESINGLVCFSNGTDVYLLNPSSGSHVTLPASAATERYLGIDTYMSFVYSSFSFGYDPVTKEYKVLHVHGKCRRAAAPLKLLEAGCEVLTISESLTPQALAWREVSDSRVYPYVFGTEGVCVNGAMHWLDLGKQVVVAFDLEVEKFYLLPLPRNIPSISTLTQIAGRLALLSGANSAGSTELWVLEDYPSSRWIKKCVVYLQNNEMGMSPVGVGTVDCGLLALTAPPNLYELKCEFVPLYQKDRNPRVFRVSGLPSWVNKNGDIRFSLNNHVENSLPLLQWQTTTHNA</sequence>
<feature type="compositionally biased region" description="Basic and acidic residues" evidence="1">
    <location>
        <begin position="465"/>
        <end position="474"/>
    </location>
</feature>
<dbReference type="EMBL" id="JAVXUP010000934">
    <property type="protein sequence ID" value="KAK3018483.1"/>
    <property type="molecule type" value="Genomic_DNA"/>
</dbReference>
<dbReference type="PANTHER" id="PTHR35546">
    <property type="entry name" value="F-BOX PROTEIN INTERACTION DOMAIN PROTEIN-RELATED"/>
    <property type="match status" value="1"/>
</dbReference>
<feature type="compositionally biased region" description="Basic and acidic residues" evidence="1">
    <location>
        <begin position="506"/>
        <end position="515"/>
    </location>
</feature>
<dbReference type="PANTHER" id="PTHR35546:SF130">
    <property type="entry name" value="EXPRESSED PROTEIN"/>
    <property type="match status" value="1"/>
</dbReference>
<dbReference type="PROSITE" id="PS50181">
    <property type="entry name" value="FBOX"/>
    <property type="match status" value="1"/>
</dbReference>